<evidence type="ECO:0000313" key="5">
    <source>
        <dbReference type="Proteomes" id="UP000076798"/>
    </source>
</evidence>
<dbReference type="Gene3D" id="3.40.50.720">
    <property type="entry name" value="NAD(P)-binding Rossmann-like Domain"/>
    <property type="match status" value="1"/>
</dbReference>
<keyword evidence="2" id="KW-0521">NADP</keyword>
<dbReference type="GO" id="GO:0005737">
    <property type="term" value="C:cytoplasm"/>
    <property type="evidence" value="ECO:0007669"/>
    <property type="project" value="TreeGrafter"/>
</dbReference>
<proteinExistence type="inferred from homology"/>
<gene>
    <name evidence="4" type="ORF">SISSUDRAFT_1072516</name>
</gene>
<dbReference type="PRINTS" id="PR00081">
    <property type="entry name" value="GDHRDH"/>
</dbReference>
<name>A0A165XQ47_9AGAM</name>
<dbReference type="Proteomes" id="UP000076798">
    <property type="component" value="Unassembled WGS sequence"/>
</dbReference>
<sequence length="234" mass="25040">MTAETVWYITGASRGIGLELTRQAISSPSAIVFAAVRDPKSATALQGLTAKGKLHIVQINTSDEESIVAAAAEAEKLLDGKGIDYLLNNAAISTGDDRAFKFDVKNLNSCFATNVVGPALVGREFVHLVEKSEKKTIVNFTSGLSSMALDHGPQITSYSLSKTGVNMLTYKQAKEKPSLTVVALDPGWVRTDMGGPDAWLSTEEAVGFILHTVSALKPEQSGKFIDNKGEIQPW</sequence>
<evidence type="ECO:0000256" key="3">
    <source>
        <dbReference type="ARBA" id="ARBA00023002"/>
    </source>
</evidence>
<evidence type="ECO:0000256" key="1">
    <source>
        <dbReference type="ARBA" id="ARBA00006484"/>
    </source>
</evidence>
<dbReference type="InterPro" id="IPR051468">
    <property type="entry name" value="Fungal_SecMetab_SDRs"/>
</dbReference>
<dbReference type="InterPro" id="IPR036291">
    <property type="entry name" value="NAD(P)-bd_dom_sf"/>
</dbReference>
<dbReference type="PANTHER" id="PTHR43544:SF7">
    <property type="entry name" value="NADB-LER2"/>
    <property type="match status" value="1"/>
</dbReference>
<dbReference type="AlphaFoldDB" id="A0A165XQ47"/>
<protein>
    <submittedName>
        <fullName evidence="4">NAD(P)-binding protein</fullName>
    </submittedName>
</protein>
<dbReference type="Pfam" id="PF00106">
    <property type="entry name" value="adh_short"/>
    <property type="match status" value="1"/>
</dbReference>
<reference evidence="4 5" key="1">
    <citation type="journal article" date="2016" name="Mol. Biol. Evol.">
        <title>Comparative Genomics of Early-Diverging Mushroom-Forming Fungi Provides Insights into the Origins of Lignocellulose Decay Capabilities.</title>
        <authorList>
            <person name="Nagy L.G."/>
            <person name="Riley R."/>
            <person name="Tritt A."/>
            <person name="Adam C."/>
            <person name="Daum C."/>
            <person name="Floudas D."/>
            <person name="Sun H."/>
            <person name="Yadav J.S."/>
            <person name="Pangilinan J."/>
            <person name="Larsson K.H."/>
            <person name="Matsuura K."/>
            <person name="Barry K."/>
            <person name="Labutti K."/>
            <person name="Kuo R."/>
            <person name="Ohm R.A."/>
            <person name="Bhattacharya S.S."/>
            <person name="Shirouzu T."/>
            <person name="Yoshinaga Y."/>
            <person name="Martin F.M."/>
            <person name="Grigoriev I.V."/>
            <person name="Hibbett D.S."/>
        </authorList>
    </citation>
    <scope>NUCLEOTIDE SEQUENCE [LARGE SCALE GENOMIC DNA]</scope>
    <source>
        <strain evidence="4 5">HHB10207 ss-3</strain>
    </source>
</reference>
<evidence type="ECO:0000256" key="2">
    <source>
        <dbReference type="ARBA" id="ARBA00022857"/>
    </source>
</evidence>
<accession>A0A165XQ47</accession>
<dbReference type="InterPro" id="IPR002347">
    <property type="entry name" value="SDR_fam"/>
</dbReference>
<dbReference type="GO" id="GO:0016491">
    <property type="term" value="F:oxidoreductase activity"/>
    <property type="evidence" value="ECO:0007669"/>
    <property type="project" value="UniProtKB-KW"/>
</dbReference>
<evidence type="ECO:0000313" key="4">
    <source>
        <dbReference type="EMBL" id="KZT32423.1"/>
    </source>
</evidence>
<organism evidence="4 5">
    <name type="scientific">Sistotremastrum suecicum HHB10207 ss-3</name>
    <dbReference type="NCBI Taxonomy" id="1314776"/>
    <lineage>
        <taxon>Eukaryota</taxon>
        <taxon>Fungi</taxon>
        <taxon>Dikarya</taxon>
        <taxon>Basidiomycota</taxon>
        <taxon>Agaricomycotina</taxon>
        <taxon>Agaricomycetes</taxon>
        <taxon>Sistotremastrales</taxon>
        <taxon>Sistotremastraceae</taxon>
        <taxon>Sistotremastrum</taxon>
    </lineage>
</organism>
<dbReference type="PANTHER" id="PTHR43544">
    <property type="entry name" value="SHORT-CHAIN DEHYDROGENASE/REDUCTASE"/>
    <property type="match status" value="1"/>
</dbReference>
<comment type="similarity">
    <text evidence="1">Belongs to the short-chain dehydrogenases/reductases (SDR) family.</text>
</comment>
<dbReference type="SUPFAM" id="SSF51735">
    <property type="entry name" value="NAD(P)-binding Rossmann-fold domains"/>
    <property type="match status" value="1"/>
</dbReference>
<dbReference type="CDD" id="cd05325">
    <property type="entry name" value="carb_red_sniffer_like_SDR_c"/>
    <property type="match status" value="1"/>
</dbReference>
<keyword evidence="5" id="KW-1185">Reference proteome</keyword>
<dbReference type="OrthoDB" id="9876299at2759"/>
<dbReference type="EMBL" id="KV428335">
    <property type="protein sequence ID" value="KZT32423.1"/>
    <property type="molecule type" value="Genomic_DNA"/>
</dbReference>
<keyword evidence="3" id="KW-0560">Oxidoreductase</keyword>